<evidence type="ECO:0000259" key="1">
    <source>
        <dbReference type="Pfam" id="PF07732"/>
    </source>
</evidence>
<accession>A0ABU4RKZ3</accession>
<proteinExistence type="predicted"/>
<dbReference type="SUPFAM" id="SSF49503">
    <property type="entry name" value="Cupredoxins"/>
    <property type="match status" value="3"/>
</dbReference>
<protein>
    <submittedName>
        <fullName evidence="2">Multicopper oxidase domain-containing protein</fullName>
    </submittedName>
</protein>
<comment type="caution">
    <text evidence="2">The sequence shown here is derived from an EMBL/GenBank/DDBJ whole genome shotgun (WGS) entry which is preliminary data.</text>
</comment>
<evidence type="ECO:0000313" key="2">
    <source>
        <dbReference type="EMBL" id="MDX6805508.1"/>
    </source>
</evidence>
<organism evidence="2 3">
    <name type="scientific">Terrihabitans rhizophilus</name>
    <dbReference type="NCBI Taxonomy" id="3092662"/>
    <lineage>
        <taxon>Bacteria</taxon>
        <taxon>Pseudomonadati</taxon>
        <taxon>Pseudomonadota</taxon>
        <taxon>Alphaproteobacteria</taxon>
        <taxon>Hyphomicrobiales</taxon>
        <taxon>Terrihabitans</taxon>
    </lineage>
</organism>
<feature type="domain" description="Plastocyanin-like" evidence="1">
    <location>
        <begin position="37"/>
        <end position="127"/>
    </location>
</feature>
<dbReference type="Gene3D" id="2.60.40.420">
    <property type="entry name" value="Cupredoxins - blue copper proteins"/>
    <property type="match status" value="2"/>
</dbReference>
<keyword evidence="3" id="KW-1185">Reference proteome</keyword>
<dbReference type="Pfam" id="PF07732">
    <property type="entry name" value="Cu-oxidase_3"/>
    <property type="match status" value="1"/>
</dbReference>
<sequence length="387" mass="40447">MARPDLASAQGASPPILLAIKPGEWAVPGTSQTLLAPLINGAAAGPLVNTVAGAETILDISNGTAAALRFSVQGLRSSIAPDEPVPAGQTRTIRFTAPDAGTFVYRFHAEAEENVGETVLLAGPVIVGGNDPAVADRDICAAFSILNLAGEDGSRRRLVLVNGGPALSVSARLGERLRLRLANLAEDVAPLRLPEGARIIALDGQPCAPFPPLDNVLLLPPLGRADILLDMPALPGDVVVKDDLTPDHVLVRIAVAGEPVAARTLADRLPDNPRLPAKIPLKSAVRANLPTGQPAPEVLVNARKGQTVVLTVSGGKVLTALRLEGVSARHLDTMDDGWKPWWLDTQLIFPGETSRLAFVIDSAGRYPVILQPLEGGGPTLRSVVQVD</sequence>
<dbReference type="InterPro" id="IPR011707">
    <property type="entry name" value="Cu-oxidase-like_N"/>
</dbReference>
<gene>
    <name evidence="2" type="ORF">SCD90_05485</name>
</gene>
<name>A0ABU4RKZ3_9HYPH</name>
<reference evidence="2 3" key="1">
    <citation type="submission" date="2023-11" db="EMBL/GenBank/DDBJ databases">
        <authorList>
            <person name="Bao R."/>
        </authorList>
    </citation>
    <scope>NUCLEOTIDE SEQUENCE [LARGE SCALE GENOMIC DNA]</scope>
    <source>
        <strain evidence="2 3">PJ23</strain>
    </source>
</reference>
<dbReference type="Proteomes" id="UP001274321">
    <property type="component" value="Unassembled WGS sequence"/>
</dbReference>
<dbReference type="EMBL" id="JAXAFJ010000002">
    <property type="protein sequence ID" value="MDX6805508.1"/>
    <property type="molecule type" value="Genomic_DNA"/>
</dbReference>
<evidence type="ECO:0000313" key="3">
    <source>
        <dbReference type="Proteomes" id="UP001274321"/>
    </source>
</evidence>
<dbReference type="InterPro" id="IPR008972">
    <property type="entry name" value="Cupredoxin"/>
</dbReference>